<sequence>MLDEVQANYMTGAVPIDQRPEFKGQKLVISAPSISFYTIQECGHYSPPDVHGSKPTTRKSPPKPSSPRRQPASQELLAVPLSAPKSVSTDVLDESSPPLDRRRNSASSLGRESRRLNKRQSYSSRASLLESQNEATTNKRVALALICVKALDLTLSQVNCNEPHRRSNGLVDRHGDNQKAASFFKKNLQMLIGRISCEEAGMHLRVERFGRDPAVHGLPQESVKMWNPHETHFHPFTDVLMELLVPNTSMEVDFELGKPSAAMVRFPSFQLSGAELSIDALAGCGMAWEPYYLRASEAHRVYSKVNRAQNQALVHALAAISSQVQDVHHVSDRFQDSWRVTAYFSLHDWNWRLLMHIRHIWNVLSVDQKIEVERSIIERTENDSYSPTNDFLSCVGLLSNWYAFQSGLSPEEREEMAYDNIANRGVMYSQRVRVECTVSMC</sequence>
<gene>
    <name evidence="2" type="ORF">SARC_11541</name>
</gene>
<organism evidence="2 3">
    <name type="scientific">Sphaeroforma arctica JP610</name>
    <dbReference type="NCBI Taxonomy" id="667725"/>
    <lineage>
        <taxon>Eukaryota</taxon>
        <taxon>Ichthyosporea</taxon>
        <taxon>Ichthyophonida</taxon>
        <taxon>Sphaeroforma</taxon>
    </lineage>
</organism>
<dbReference type="Proteomes" id="UP000054560">
    <property type="component" value="Unassembled WGS sequence"/>
</dbReference>
<protein>
    <submittedName>
        <fullName evidence="2">Uncharacterized protein</fullName>
    </submittedName>
</protein>
<dbReference type="GeneID" id="25912045"/>
<feature type="compositionally biased region" description="Polar residues" evidence="1">
    <location>
        <begin position="119"/>
        <end position="134"/>
    </location>
</feature>
<evidence type="ECO:0000313" key="3">
    <source>
        <dbReference type="Proteomes" id="UP000054560"/>
    </source>
</evidence>
<evidence type="ECO:0000313" key="2">
    <source>
        <dbReference type="EMBL" id="KNC75943.1"/>
    </source>
</evidence>
<proteinExistence type="predicted"/>
<accession>A0A0L0FIT0</accession>
<feature type="region of interest" description="Disordered" evidence="1">
    <location>
        <begin position="46"/>
        <end position="134"/>
    </location>
</feature>
<evidence type="ECO:0000256" key="1">
    <source>
        <dbReference type="SAM" id="MobiDB-lite"/>
    </source>
</evidence>
<name>A0A0L0FIT0_9EUKA</name>
<dbReference type="EMBL" id="KQ243339">
    <property type="protein sequence ID" value="KNC75943.1"/>
    <property type="molecule type" value="Genomic_DNA"/>
</dbReference>
<reference evidence="2 3" key="1">
    <citation type="submission" date="2011-02" db="EMBL/GenBank/DDBJ databases">
        <title>The Genome Sequence of Sphaeroforma arctica JP610.</title>
        <authorList>
            <consortium name="The Broad Institute Genome Sequencing Platform"/>
            <person name="Russ C."/>
            <person name="Cuomo C."/>
            <person name="Young S.K."/>
            <person name="Zeng Q."/>
            <person name="Gargeya S."/>
            <person name="Alvarado L."/>
            <person name="Berlin A."/>
            <person name="Chapman S.B."/>
            <person name="Chen Z."/>
            <person name="Freedman E."/>
            <person name="Gellesch M."/>
            <person name="Goldberg J."/>
            <person name="Griggs A."/>
            <person name="Gujja S."/>
            <person name="Heilman E."/>
            <person name="Heiman D."/>
            <person name="Howarth C."/>
            <person name="Mehta T."/>
            <person name="Neiman D."/>
            <person name="Pearson M."/>
            <person name="Roberts A."/>
            <person name="Saif S."/>
            <person name="Shea T."/>
            <person name="Shenoy N."/>
            <person name="Sisk P."/>
            <person name="Stolte C."/>
            <person name="Sykes S."/>
            <person name="White J."/>
            <person name="Yandava C."/>
            <person name="Burger G."/>
            <person name="Gray M.W."/>
            <person name="Holland P.W.H."/>
            <person name="King N."/>
            <person name="Lang F.B.F."/>
            <person name="Roger A.J."/>
            <person name="Ruiz-Trillo I."/>
            <person name="Haas B."/>
            <person name="Nusbaum C."/>
            <person name="Birren B."/>
        </authorList>
    </citation>
    <scope>NUCLEOTIDE SEQUENCE [LARGE SCALE GENOMIC DNA]</scope>
    <source>
        <strain evidence="2 3">JP610</strain>
    </source>
</reference>
<dbReference type="AlphaFoldDB" id="A0A0L0FIT0"/>
<keyword evidence="3" id="KW-1185">Reference proteome</keyword>
<dbReference type="RefSeq" id="XP_014149845.1">
    <property type="nucleotide sequence ID" value="XM_014294370.1"/>
</dbReference>